<gene>
    <name evidence="2" type="ORF">g.36960</name>
</gene>
<feature type="region of interest" description="Disordered" evidence="1">
    <location>
        <begin position="210"/>
        <end position="237"/>
    </location>
</feature>
<evidence type="ECO:0000313" key="2">
    <source>
        <dbReference type="EMBL" id="JAS50275.1"/>
    </source>
</evidence>
<reference evidence="2" key="1">
    <citation type="submission" date="2015-11" db="EMBL/GenBank/DDBJ databases">
        <title>De novo transcriptome assembly of four potential Pierce s Disease insect vectors from Arizona vineyards.</title>
        <authorList>
            <person name="Tassone E.E."/>
        </authorList>
    </citation>
    <scope>NUCLEOTIDE SEQUENCE</scope>
</reference>
<sequence length="1103" mass="125572">MFESDPQEGIYYSTNVTFKKKEEIPINLWKDHFSRPIKERNTSMNIIFDREYMSLKQICCFLEESQIMGKTFDKFGIPNICGKIWKNFFQQSKNCKRVKNKFNNSHSVYSKNIFGPPKKIPRPTKKIKISSKTLSHYPPIIKRIHRSSANGLKISEKDVSLAQDFENKINKQEHDNTKHSSQDDVTDKQIINQNLKCPNQHTSVDLSCTSNLDESESQKTPNYDNKPPIEEAKFNSKHSSTTLLITESKSSSLHVKAKSKNGMKKTVRFNDEYLCRFAPPISYSEDVEQVSYEEELFNDNPKITGNFVDLEPVNLNKTNEIHSIAKNISELVTALPDPLKIGIPNTQSLTIDFIEENHEIDNEDCLVQNKDEKVQNIDRFQENHIKKYNTDIEPYEEPIITEYSSSLSNEDREREGLCSKSTLTNHQFKSLSKKEIINGNEPVIEETPSISQETNENHEDKTMCSNDEICDTPLHKSSGNNDSLQDLCIHFENLNPVEIKNDSSNHDLVDDYIPLSLTNSPEEISQSNTNEHSKQNLISDTIDRTSHDYPANIEELHSNTLFKTNSENQNVTLSPILSVTNQDYGSPSSSLSDRDYLSNISECASEDKENNTTISYKEEVGYDNQIQNKDQKINIENSLNLITILSNKNTQVELKIDVGEQESENLNNNSAFINDHLNMSNTVKLLDQNENPTSKIIDQKITLAPFKHCNESSSKILQEMNHISEKEQVDQNNLNKKILGEELFSTLHMSATESFPENENQLNKKNLLYVCTNSLEITQSSVKMGFTPFMENTSSIFENEQVKNNENDDCDSTSENYMNDINTHGNSQVLNNTGITLSLPKQNTSDENVYIPFNHISSTQFRSHIDLVDYNLATELNAAETNSILEDKTVENLVVENSLLSKQSVTDSKIVDSENKINRAVESHQSSPLVLKCDSPDKDEDLLRSKNNQNHDLSNDSLQDEYIILSPGSSLGSINKWDLCLENKTNEIVYNELFPLSQNCSVDKAINNTLSDKIAAQQMHITTSIDSNNKNNNLENDFLNDETTVNEIHDTPSSNNMETTKNMFTENNEILQENVHVQTKIEWFDTETKITSCTGSENNAFLN</sequence>
<accession>A0A1B6FJA7</accession>
<protein>
    <submittedName>
        <fullName evidence="2">Uncharacterized protein</fullName>
    </submittedName>
</protein>
<evidence type="ECO:0000256" key="1">
    <source>
        <dbReference type="SAM" id="MobiDB-lite"/>
    </source>
</evidence>
<name>A0A1B6FJA7_9HEMI</name>
<organism evidence="2">
    <name type="scientific">Cuerna arida</name>
    <dbReference type="NCBI Taxonomy" id="1464854"/>
    <lineage>
        <taxon>Eukaryota</taxon>
        <taxon>Metazoa</taxon>
        <taxon>Ecdysozoa</taxon>
        <taxon>Arthropoda</taxon>
        <taxon>Hexapoda</taxon>
        <taxon>Insecta</taxon>
        <taxon>Pterygota</taxon>
        <taxon>Neoptera</taxon>
        <taxon>Paraneoptera</taxon>
        <taxon>Hemiptera</taxon>
        <taxon>Auchenorrhyncha</taxon>
        <taxon>Membracoidea</taxon>
        <taxon>Cicadellidae</taxon>
        <taxon>Cicadellinae</taxon>
        <taxon>Proconiini</taxon>
        <taxon>Cuerna</taxon>
    </lineage>
</organism>
<feature type="compositionally biased region" description="Polar residues" evidence="1">
    <location>
        <begin position="210"/>
        <end position="223"/>
    </location>
</feature>
<dbReference type="AlphaFoldDB" id="A0A1B6FJA7"/>
<proteinExistence type="predicted"/>
<dbReference type="EMBL" id="GECZ01019494">
    <property type="protein sequence ID" value="JAS50275.1"/>
    <property type="molecule type" value="Transcribed_RNA"/>
</dbReference>
<feature type="non-terminal residue" evidence="2">
    <location>
        <position position="1103"/>
    </location>
</feature>